<keyword evidence="6" id="KW-0175">Coiled coil</keyword>
<gene>
    <name evidence="8" type="ORF">A9Z60_01490</name>
</gene>
<evidence type="ECO:0000256" key="6">
    <source>
        <dbReference type="SAM" id="Coils"/>
    </source>
</evidence>
<evidence type="ECO:0000256" key="3">
    <source>
        <dbReference type="ARBA" id="ARBA00022692"/>
    </source>
</evidence>
<evidence type="ECO:0008006" key="10">
    <source>
        <dbReference type="Google" id="ProtNLM"/>
    </source>
</evidence>
<dbReference type="Gene3D" id="1.20.1440.20">
    <property type="entry name" value="LemA-like domain"/>
    <property type="match status" value="1"/>
</dbReference>
<dbReference type="OrthoDB" id="9804152at2"/>
<reference evidence="8 9" key="1">
    <citation type="submission" date="2016-06" db="EMBL/GenBank/DDBJ databases">
        <title>Draft genome of Moraxella nonliquefaciens CCUG 60284.</title>
        <authorList>
            <person name="Salva-Serra F."/>
            <person name="Engstrom-Jakobsson H."/>
            <person name="Thorell K."/>
            <person name="Gonzales-Siles L."/>
            <person name="Karlsson R."/>
            <person name="Boulund F."/>
            <person name="Engstrand L."/>
            <person name="Kristiansson E."/>
            <person name="Moore E."/>
        </authorList>
    </citation>
    <scope>NUCLEOTIDE SEQUENCE [LARGE SCALE GENOMIC DNA]</scope>
    <source>
        <strain evidence="8 9">CCUG 60284</strain>
    </source>
</reference>
<dbReference type="SUPFAM" id="SSF140478">
    <property type="entry name" value="LemA-like"/>
    <property type="match status" value="1"/>
</dbReference>
<evidence type="ECO:0000256" key="7">
    <source>
        <dbReference type="SAM" id="Phobius"/>
    </source>
</evidence>
<dbReference type="Pfam" id="PF04011">
    <property type="entry name" value="LemA"/>
    <property type="match status" value="1"/>
</dbReference>
<dbReference type="InterPro" id="IPR007156">
    <property type="entry name" value="MamQ_LemA"/>
</dbReference>
<evidence type="ECO:0000313" key="9">
    <source>
        <dbReference type="Proteomes" id="UP000092671"/>
    </source>
</evidence>
<evidence type="ECO:0000256" key="1">
    <source>
        <dbReference type="ARBA" id="ARBA00004167"/>
    </source>
</evidence>
<evidence type="ECO:0000256" key="5">
    <source>
        <dbReference type="ARBA" id="ARBA00023136"/>
    </source>
</evidence>
<dbReference type="GO" id="GO:0016020">
    <property type="term" value="C:membrane"/>
    <property type="evidence" value="ECO:0007669"/>
    <property type="project" value="UniProtKB-SubCell"/>
</dbReference>
<comment type="caution">
    <text evidence="8">The sequence shown here is derived from an EMBL/GenBank/DDBJ whole genome shotgun (WGS) entry which is preliminary data.</text>
</comment>
<dbReference type="Proteomes" id="UP000092671">
    <property type="component" value="Unassembled WGS sequence"/>
</dbReference>
<dbReference type="AlphaFoldDB" id="A0A1B8PMJ4"/>
<comment type="similarity">
    <text evidence="2">Belongs to the LemA family.</text>
</comment>
<comment type="subcellular location">
    <subcellularLocation>
        <location evidence="1">Membrane</location>
        <topology evidence="1">Single-pass membrane protein</topology>
    </subcellularLocation>
</comment>
<keyword evidence="5 7" id="KW-0472">Membrane</keyword>
<dbReference type="EMBL" id="LZDN01000001">
    <property type="protein sequence ID" value="OBX52371.1"/>
    <property type="molecule type" value="Genomic_DNA"/>
</dbReference>
<keyword evidence="4 7" id="KW-1133">Transmembrane helix</keyword>
<proteinExistence type="inferred from homology"/>
<evidence type="ECO:0000256" key="2">
    <source>
        <dbReference type="ARBA" id="ARBA00008854"/>
    </source>
</evidence>
<evidence type="ECO:0000313" key="8">
    <source>
        <dbReference type="EMBL" id="OBX52371.1"/>
    </source>
</evidence>
<dbReference type="PANTHER" id="PTHR34478">
    <property type="entry name" value="PROTEIN LEMA"/>
    <property type="match status" value="1"/>
</dbReference>
<keyword evidence="3 7" id="KW-0812">Transmembrane</keyword>
<dbReference type="PANTHER" id="PTHR34478:SF2">
    <property type="entry name" value="MEMBRANE PROTEIN"/>
    <property type="match status" value="1"/>
</dbReference>
<evidence type="ECO:0000256" key="4">
    <source>
        <dbReference type="ARBA" id="ARBA00022989"/>
    </source>
</evidence>
<accession>A0A1B8PMJ4</accession>
<sequence length="197" mass="21887">MMTTIVILIILAVIIGFLIAVYNSLIRLRNQVANGLAQIDVQLKRRHDLIPNLINVAKRYMIHEEQVLTRVTEARNIAKSGLDALKGAGLSGTDGLVKLATAESNLSRALGGFYAVIENYPELKADSALKELSDEIKNTENRIGFARQFYNDSVMFYNNKRESFPNNLVANWFGFMPIAQLEFADKSAIDAAPTVNL</sequence>
<feature type="coiled-coil region" evidence="6">
    <location>
        <begin position="122"/>
        <end position="149"/>
    </location>
</feature>
<name>A0A1B8PMJ4_MORNO</name>
<feature type="transmembrane region" description="Helical" evidence="7">
    <location>
        <begin position="6"/>
        <end position="25"/>
    </location>
</feature>
<protein>
    <recommendedName>
        <fullName evidence="10">LemA family protein</fullName>
    </recommendedName>
</protein>
<dbReference type="InterPro" id="IPR023353">
    <property type="entry name" value="LemA-like_dom_sf"/>
</dbReference>
<organism evidence="8 9">
    <name type="scientific">Moraxella nonliquefaciens</name>
    <dbReference type="NCBI Taxonomy" id="478"/>
    <lineage>
        <taxon>Bacteria</taxon>
        <taxon>Pseudomonadati</taxon>
        <taxon>Pseudomonadota</taxon>
        <taxon>Gammaproteobacteria</taxon>
        <taxon>Moraxellales</taxon>
        <taxon>Moraxellaceae</taxon>
        <taxon>Moraxella</taxon>
    </lineage>
</organism>